<comment type="caution">
    <text evidence="2">The sequence shown here is derived from an EMBL/GenBank/DDBJ whole genome shotgun (WGS) entry which is preliminary data.</text>
</comment>
<dbReference type="Proteomes" id="UP001145069">
    <property type="component" value="Unassembled WGS sequence"/>
</dbReference>
<feature type="transmembrane region" description="Helical" evidence="1">
    <location>
        <begin position="24"/>
        <end position="46"/>
    </location>
</feature>
<feature type="transmembrane region" description="Helical" evidence="1">
    <location>
        <begin position="66"/>
        <end position="84"/>
    </location>
</feature>
<keyword evidence="1" id="KW-1133">Transmembrane helix</keyword>
<dbReference type="Pfam" id="PF19700">
    <property type="entry name" value="DUF6198"/>
    <property type="match status" value="1"/>
</dbReference>
<evidence type="ECO:0000313" key="3">
    <source>
        <dbReference type="Proteomes" id="UP001145069"/>
    </source>
</evidence>
<evidence type="ECO:0000256" key="1">
    <source>
        <dbReference type="SAM" id="Phobius"/>
    </source>
</evidence>
<evidence type="ECO:0000313" key="2">
    <source>
        <dbReference type="EMBL" id="MDC3417697.1"/>
    </source>
</evidence>
<feature type="transmembrane region" description="Helical" evidence="1">
    <location>
        <begin position="91"/>
        <end position="113"/>
    </location>
</feature>
<dbReference type="PANTHER" id="PTHR40078">
    <property type="entry name" value="INTEGRAL MEMBRANE PROTEIN-RELATED"/>
    <property type="match status" value="1"/>
</dbReference>
<feature type="transmembrane region" description="Helical" evidence="1">
    <location>
        <begin position="160"/>
        <end position="182"/>
    </location>
</feature>
<accession>A0A9X4AF72</accession>
<dbReference type="PANTHER" id="PTHR40078:SF1">
    <property type="entry name" value="INTEGRAL MEMBRANE PROTEIN"/>
    <property type="match status" value="1"/>
</dbReference>
<proteinExistence type="predicted"/>
<keyword evidence="1" id="KW-0812">Transmembrane</keyword>
<feature type="transmembrane region" description="Helical" evidence="1">
    <location>
        <begin position="119"/>
        <end position="140"/>
    </location>
</feature>
<organism evidence="2 3">
    <name type="scientific">Aquibacillus salsiterrae</name>
    <dbReference type="NCBI Taxonomy" id="2950439"/>
    <lineage>
        <taxon>Bacteria</taxon>
        <taxon>Bacillati</taxon>
        <taxon>Bacillota</taxon>
        <taxon>Bacilli</taxon>
        <taxon>Bacillales</taxon>
        <taxon>Bacillaceae</taxon>
        <taxon>Aquibacillus</taxon>
    </lineage>
</organism>
<dbReference type="EMBL" id="JAMQKC010000012">
    <property type="protein sequence ID" value="MDC3417697.1"/>
    <property type="molecule type" value="Genomic_DNA"/>
</dbReference>
<feature type="transmembrane region" description="Helical" evidence="1">
    <location>
        <begin position="188"/>
        <end position="208"/>
    </location>
</feature>
<name>A0A9X4AF72_9BACI</name>
<keyword evidence="1" id="KW-0472">Membrane</keyword>
<dbReference type="AlphaFoldDB" id="A0A9X4AF72"/>
<gene>
    <name evidence="2" type="ORF">NC799_12390</name>
</gene>
<keyword evidence="3" id="KW-1185">Reference proteome</keyword>
<reference evidence="2" key="1">
    <citation type="submission" date="2022-06" db="EMBL/GenBank/DDBJ databases">
        <title>Aquibacillus sp. a new bacterium isolated from soil saline samples.</title>
        <authorList>
            <person name="Galisteo C."/>
            <person name="De La Haba R."/>
            <person name="Sanchez-Porro C."/>
            <person name="Ventosa A."/>
        </authorList>
    </citation>
    <scope>NUCLEOTIDE SEQUENCE</scope>
    <source>
        <strain evidence="2">3ASR75-54</strain>
    </source>
</reference>
<sequence length="213" mass="23185">MGNYDFYKSKGHKGGIHISLTKRIFSYILGLVVLSFGITCTIKAGIGTGAWDALNVGLSKHLFTVGTWVILVGFILILINAILLKAKPDFFAILSIVIVGLGVDSWLLLLTSFSIEFFIWRYLIFGVGVFCLTLGIAIYLQANFAPVPIDNLMIAIHKRFGLRMGAAKTVGELLALTLAIVFKGPIGVGTIIVTFAIGPLLHFLHPLVQRIVK</sequence>
<protein>
    <submittedName>
        <fullName evidence="2">Membrane protein</fullName>
    </submittedName>
</protein>
<dbReference type="InterPro" id="IPR038750">
    <property type="entry name" value="YczE/YyaS-like"/>
</dbReference>
<dbReference type="RefSeq" id="WP_272446764.1">
    <property type="nucleotide sequence ID" value="NZ_JAMQKC010000012.1"/>
</dbReference>